<sequence length="249" mass="29263">MKKNIHYHLEAIKDTFDQLSKGNFLIYFLPGAIITLFFVFFNVLLQFIFGSPESVTENTGWFATAFTKIGSVVDFILTQIYIFFILTLLSPFNTILSEKLDTKLTGQKFNFSFARLINDFLRMIFIVILVVIMEFFILGIWWFFCWIFNIDDTIIYKIITFLIGAFFFGFSFYDHSLERYEVNVFGSIGFAFSNILMLTITGTLFKLLYYFPYFWEVSYIGIIIAPVITTMISTIVYLRFKNKYPQTNN</sequence>
<keyword evidence="1" id="KW-0812">Transmembrane</keyword>
<accession>A0A8J6PK81</accession>
<feature type="transmembrane region" description="Helical" evidence="1">
    <location>
        <begin position="185"/>
        <end position="211"/>
    </location>
</feature>
<protein>
    <submittedName>
        <fullName evidence="2">Uncharacterized protein</fullName>
    </submittedName>
</protein>
<keyword evidence="3" id="KW-1185">Reference proteome</keyword>
<feature type="transmembrane region" description="Helical" evidence="1">
    <location>
        <begin position="217"/>
        <end position="238"/>
    </location>
</feature>
<dbReference type="EMBL" id="JACVEL010000007">
    <property type="protein sequence ID" value="MBC9813049.1"/>
    <property type="molecule type" value="Genomic_DNA"/>
</dbReference>
<proteinExistence type="predicted"/>
<keyword evidence="1" id="KW-1133">Transmembrane helix</keyword>
<feature type="transmembrane region" description="Helical" evidence="1">
    <location>
        <begin position="120"/>
        <end position="142"/>
    </location>
</feature>
<evidence type="ECO:0000256" key="1">
    <source>
        <dbReference type="SAM" id="Phobius"/>
    </source>
</evidence>
<comment type="caution">
    <text evidence="2">The sequence shown here is derived from an EMBL/GenBank/DDBJ whole genome shotgun (WGS) entry which is preliminary data.</text>
</comment>
<evidence type="ECO:0000313" key="3">
    <source>
        <dbReference type="Proteomes" id="UP000652681"/>
    </source>
</evidence>
<feature type="transmembrane region" description="Helical" evidence="1">
    <location>
        <begin position="69"/>
        <end position="89"/>
    </location>
</feature>
<reference evidence="2" key="1">
    <citation type="submission" date="2020-09" db="EMBL/GenBank/DDBJ databases">
        <title>Taishania pollutisoli gen. nov., sp. nov., Isolated from Tetrabromobisphenol A-Contaminated Soil.</title>
        <authorList>
            <person name="Chen Q."/>
        </authorList>
    </citation>
    <scope>NUCLEOTIDE SEQUENCE</scope>
    <source>
        <strain evidence="2">CZZ-1</strain>
    </source>
</reference>
<keyword evidence="1" id="KW-0472">Membrane</keyword>
<name>A0A8J6PK81_9FLAO</name>
<gene>
    <name evidence="2" type="ORF">H9Y05_11270</name>
</gene>
<feature type="transmembrane region" description="Helical" evidence="1">
    <location>
        <begin position="24"/>
        <end position="49"/>
    </location>
</feature>
<evidence type="ECO:0000313" key="2">
    <source>
        <dbReference type="EMBL" id="MBC9813049.1"/>
    </source>
</evidence>
<dbReference type="AlphaFoldDB" id="A0A8J6PK81"/>
<feature type="transmembrane region" description="Helical" evidence="1">
    <location>
        <begin position="154"/>
        <end position="173"/>
    </location>
</feature>
<dbReference type="RefSeq" id="WP_216714344.1">
    <property type="nucleotide sequence ID" value="NZ_JACVEL010000007.1"/>
</dbReference>
<dbReference type="Proteomes" id="UP000652681">
    <property type="component" value="Unassembled WGS sequence"/>
</dbReference>
<organism evidence="2 3">
    <name type="scientific">Taishania pollutisoli</name>
    <dbReference type="NCBI Taxonomy" id="2766479"/>
    <lineage>
        <taxon>Bacteria</taxon>
        <taxon>Pseudomonadati</taxon>
        <taxon>Bacteroidota</taxon>
        <taxon>Flavobacteriia</taxon>
        <taxon>Flavobacteriales</taxon>
        <taxon>Crocinitomicaceae</taxon>
        <taxon>Taishania</taxon>
    </lineage>
</organism>